<dbReference type="Proteomes" id="UP001519307">
    <property type="component" value="Unassembled WGS sequence"/>
</dbReference>
<comment type="caution">
    <text evidence="1">The sequence shown here is derived from an EMBL/GenBank/DDBJ whole genome shotgun (WGS) entry which is preliminary data.</text>
</comment>
<reference evidence="1 2" key="1">
    <citation type="submission" date="2021-03" db="EMBL/GenBank/DDBJ databases">
        <title>Genomic Encyclopedia of Type Strains, Phase IV (KMG-IV): sequencing the most valuable type-strain genomes for metagenomic binning, comparative biology and taxonomic classification.</title>
        <authorList>
            <person name="Goeker M."/>
        </authorList>
    </citation>
    <scope>NUCLEOTIDE SEQUENCE [LARGE SCALE GENOMIC DNA]</scope>
    <source>
        <strain evidence="1 2">DSM 28783</strain>
    </source>
</reference>
<sequence>MLLKKYREVYLINNSNDVRYSICKVLNDYDSQEAAEADLLKLLSHEVSETDLLKDFDNKGI</sequence>
<name>A0ABS4KRS8_9CLOT</name>
<evidence type="ECO:0000313" key="1">
    <source>
        <dbReference type="EMBL" id="MBP2032730.1"/>
    </source>
</evidence>
<accession>A0ABS4KRS8</accession>
<organism evidence="1 2">
    <name type="scientific">Clostridium algifaecis</name>
    <dbReference type="NCBI Taxonomy" id="1472040"/>
    <lineage>
        <taxon>Bacteria</taxon>
        <taxon>Bacillati</taxon>
        <taxon>Bacillota</taxon>
        <taxon>Clostridia</taxon>
        <taxon>Eubacteriales</taxon>
        <taxon>Clostridiaceae</taxon>
        <taxon>Clostridium</taxon>
    </lineage>
</organism>
<dbReference type="RefSeq" id="WP_209701901.1">
    <property type="nucleotide sequence ID" value="NZ_JAGGLM010000006.1"/>
</dbReference>
<protein>
    <submittedName>
        <fullName evidence="1">Uncharacterized protein</fullName>
    </submittedName>
</protein>
<keyword evidence="2" id="KW-1185">Reference proteome</keyword>
<proteinExistence type="predicted"/>
<gene>
    <name evidence="1" type="ORF">J2Z42_001404</name>
</gene>
<evidence type="ECO:0000313" key="2">
    <source>
        <dbReference type="Proteomes" id="UP001519307"/>
    </source>
</evidence>
<dbReference type="EMBL" id="JAGGLM010000006">
    <property type="protein sequence ID" value="MBP2032730.1"/>
    <property type="molecule type" value="Genomic_DNA"/>
</dbReference>